<evidence type="ECO:0000313" key="3">
    <source>
        <dbReference type="Proteomes" id="UP000800092"/>
    </source>
</evidence>
<evidence type="ECO:0000256" key="1">
    <source>
        <dbReference type="SAM" id="MobiDB-lite"/>
    </source>
</evidence>
<feature type="region of interest" description="Disordered" evidence="1">
    <location>
        <begin position="149"/>
        <end position="171"/>
    </location>
</feature>
<reference evidence="2" key="1">
    <citation type="journal article" date="2020" name="Stud. Mycol.">
        <title>101 Dothideomycetes genomes: a test case for predicting lifestyles and emergence of pathogens.</title>
        <authorList>
            <person name="Haridas S."/>
            <person name="Albert R."/>
            <person name="Binder M."/>
            <person name="Bloem J."/>
            <person name="Labutti K."/>
            <person name="Salamov A."/>
            <person name="Andreopoulos B."/>
            <person name="Baker S."/>
            <person name="Barry K."/>
            <person name="Bills G."/>
            <person name="Bluhm B."/>
            <person name="Cannon C."/>
            <person name="Castanera R."/>
            <person name="Culley D."/>
            <person name="Daum C."/>
            <person name="Ezra D."/>
            <person name="Gonzalez J."/>
            <person name="Henrissat B."/>
            <person name="Kuo A."/>
            <person name="Liang C."/>
            <person name="Lipzen A."/>
            <person name="Lutzoni F."/>
            <person name="Magnuson J."/>
            <person name="Mondo S."/>
            <person name="Nolan M."/>
            <person name="Ohm R."/>
            <person name="Pangilinan J."/>
            <person name="Park H.-J."/>
            <person name="Ramirez L."/>
            <person name="Alfaro M."/>
            <person name="Sun H."/>
            <person name="Tritt A."/>
            <person name="Yoshinaga Y."/>
            <person name="Zwiers L.-H."/>
            <person name="Turgeon B."/>
            <person name="Goodwin S."/>
            <person name="Spatafora J."/>
            <person name="Crous P."/>
            <person name="Grigoriev I."/>
        </authorList>
    </citation>
    <scope>NUCLEOTIDE SEQUENCE</scope>
    <source>
        <strain evidence="2">Tuck. ex Michener</strain>
    </source>
</reference>
<evidence type="ECO:0000313" key="2">
    <source>
        <dbReference type="EMBL" id="KAF2231110.1"/>
    </source>
</evidence>
<feature type="region of interest" description="Disordered" evidence="1">
    <location>
        <begin position="1"/>
        <end position="55"/>
    </location>
</feature>
<dbReference type="AlphaFoldDB" id="A0A6A6H047"/>
<sequence>MAKRKAGLNASNGVKQEQQQEPASKRKKSATATTFDSTPSLAFIKRRLPAPLPPTKRRKILTWLSELPHHDYWQQQQNDSVASETNPSAEKEEFEKPAEESVPDQISLAGADKERDQPGDTDGMQDAAFYPMSREDVRRELEQLIEQGKKKLDATHLQDVNSGGDGEGIDG</sequence>
<protein>
    <submittedName>
        <fullName evidence="2">Uncharacterized protein</fullName>
    </submittedName>
</protein>
<gene>
    <name evidence="2" type="ORF">EV356DRAFT_579474</name>
</gene>
<keyword evidence="3" id="KW-1185">Reference proteome</keyword>
<feature type="compositionally biased region" description="Basic and acidic residues" evidence="1">
    <location>
        <begin position="89"/>
        <end position="99"/>
    </location>
</feature>
<accession>A0A6A6H047</accession>
<feature type="region of interest" description="Disordered" evidence="1">
    <location>
        <begin position="71"/>
        <end position="135"/>
    </location>
</feature>
<organism evidence="2 3">
    <name type="scientific">Viridothelium virens</name>
    <name type="common">Speckled blister lichen</name>
    <name type="synonym">Trypethelium virens</name>
    <dbReference type="NCBI Taxonomy" id="1048519"/>
    <lineage>
        <taxon>Eukaryota</taxon>
        <taxon>Fungi</taxon>
        <taxon>Dikarya</taxon>
        <taxon>Ascomycota</taxon>
        <taxon>Pezizomycotina</taxon>
        <taxon>Dothideomycetes</taxon>
        <taxon>Dothideomycetes incertae sedis</taxon>
        <taxon>Trypetheliales</taxon>
        <taxon>Trypetheliaceae</taxon>
        <taxon>Viridothelium</taxon>
    </lineage>
</organism>
<dbReference type="EMBL" id="ML991831">
    <property type="protein sequence ID" value="KAF2231110.1"/>
    <property type="molecule type" value="Genomic_DNA"/>
</dbReference>
<feature type="compositionally biased region" description="Polar residues" evidence="1">
    <location>
        <begin position="73"/>
        <end position="86"/>
    </location>
</feature>
<feature type="compositionally biased region" description="Polar residues" evidence="1">
    <location>
        <begin position="30"/>
        <end position="40"/>
    </location>
</feature>
<proteinExistence type="predicted"/>
<feature type="compositionally biased region" description="Polar residues" evidence="1">
    <location>
        <begin position="9"/>
        <end position="22"/>
    </location>
</feature>
<name>A0A6A6H047_VIRVR</name>
<dbReference type="Proteomes" id="UP000800092">
    <property type="component" value="Unassembled WGS sequence"/>
</dbReference>